<proteinExistence type="inferred from homology"/>
<dbReference type="Pfam" id="PF07196">
    <property type="entry name" value="Flagellin_IN"/>
    <property type="match status" value="1"/>
</dbReference>
<dbReference type="AlphaFoldDB" id="A0A482UAE9"/>
<evidence type="ECO:0000313" key="8">
    <source>
        <dbReference type="EMBL" id="RYJ63605.1"/>
    </source>
</evidence>
<comment type="subcellular location">
    <subcellularLocation>
        <location evidence="5">Secreted</location>
    </subcellularLocation>
    <subcellularLocation>
        <location evidence="5">Bacterial flagellum</location>
    </subcellularLocation>
</comment>
<dbReference type="OrthoDB" id="9810816at2"/>
<keyword evidence="4 5" id="KW-0975">Bacterial flagellum</keyword>
<dbReference type="InterPro" id="IPR010809">
    <property type="entry name" value="FliD_C"/>
</dbReference>
<comment type="function">
    <text evidence="5">Required for morphogenesis and for the elongation of the flagellar filament by facilitating polymerization of the flagellin monomers at the tip of growing filament. Forms a capping structure, which prevents flagellin subunits (transported through the central channel of the flagellum) from leaking out without polymerization at the distal end.</text>
</comment>
<feature type="domain" description="Flagellar hook-associated protein 2 N-terminal" evidence="6">
    <location>
        <begin position="9"/>
        <end position="105"/>
    </location>
</feature>
<dbReference type="PANTHER" id="PTHR30288">
    <property type="entry name" value="FLAGELLAR CAP/ASSEMBLY PROTEIN FLID"/>
    <property type="match status" value="1"/>
</dbReference>
<dbReference type="RefSeq" id="WP_126189043.1">
    <property type="nucleotide sequence ID" value="NZ_RWYU02000002.1"/>
</dbReference>
<dbReference type="GO" id="GO:0007155">
    <property type="term" value="P:cell adhesion"/>
    <property type="evidence" value="ECO:0007669"/>
    <property type="project" value="InterPro"/>
</dbReference>
<dbReference type="Pfam" id="PF02465">
    <property type="entry name" value="FliD_N"/>
    <property type="match status" value="1"/>
</dbReference>
<gene>
    <name evidence="8" type="ORF">EJA06_006595</name>
</gene>
<dbReference type="GO" id="GO:0071973">
    <property type="term" value="P:bacterial-type flagellum-dependent cell motility"/>
    <property type="evidence" value="ECO:0007669"/>
    <property type="project" value="TreeGrafter"/>
</dbReference>
<dbReference type="InterPro" id="IPR010810">
    <property type="entry name" value="Flagellin_hook_IN_motif"/>
</dbReference>
<accession>A0A482UAE9</accession>
<dbReference type="GO" id="GO:0009421">
    <property type="term" value="C:bacterial-type flagellum filament cap"/>
    <property type="evidence" value="ECO:0007669"/>
    <property type="project" value="InterPro"/>
</dbReference>
<dbReference type="Proteomes" id="UP000282800">
    <property type="component" value="Unassembled WGS sequence"/>
</dbReference>
<keyword evidence="3" id="KW-0175">Coiled coil</keyword>
<keyword evidence="5" id="KW-0964">Secreted</keyword>
<dbReference type="InterPro" id="IPR040026">
    <property type="entry name" value="FliD"/>
</dbReference>
<sequence length="496" mass="51497">MAGVTGIGSGIDIDSIVKSMVAAERAPKQTQLSNLEKKTTTQITAVGALKSAISEFQAALGALNKPEMFQARSATSSKSDLVGVSAGIKAGAGRYQVEVKQLATSSKVALGALKNVADQPITFGSGTLTVKVGEGDKSINIDVNASNNSLAGIRDAINKAGTELGVSATIVTDDSGARLVLSSTGTGKGEDITVAVESDDPSLGTHDLGQLKFLAPALAPDAGSFATEQEYQVALATYAADSGPKTLVTAQSAQITVDGMLVTSKTNKIESAVEGVTLDLKSKTPLGEPLTINVAEDKVGVKKQIQSFVDSYNKLIGVINAQTKVTSVGDDKAPVAGALVGDATARTLLNTIRNELVNTQGGGVLRTLTDIGITTQKDGTLAVDGAKLDKAMTDNFGALPGLFTGEKGLASRLDAKLKPYTEAGGILEQRNKAMTETISKIDKQKVDLDRRITSLQERLYKQFNAMDLLVGQLSNTSSSLLASLDNLPWAANNSKK</sequence>
<dbReference type="Pfam" id="PF07195">
    <property type="entry name" value="FliD_C"/>
    <property type="match status" value="1"/>
</dbReference>
<comment type="similarity">
    <text evidence="1 5">Belongs to the FliD family.</text>
</comment>
<evidence type="ECO:0000256" key="1">
    <source>
        <dbReference type="ARBA" id="ARBA00009764"/>
    </source>
</evidence>
<dbReference type="PANTHER" id="PTHR30288:SF0">
    <property type="entry name" value="FLAGELLAR HOOK-ASSOCIATED PROTEIN 2"/>
    <property type="match status" value="1"/>
</dbReference>
<comment type="caution">
    <text evidence="8">The sequence shown here is derived from an EMBL/GenBank/DDBJ whole genome shotgun (WGS) entry which is preliminary data.</text>
</comment>
<dbReference type="InterPro" id="IPR003481">
    <property type="entry name" value="FliD_N"/>
</dbReference>
<evidence type="ECO:0000256" key="4">
    <source>
        <dbReference type="ARBA" id="ARBA00023143"/>
    </source>
</evidence>
<comment type="subunit">
    <text evidence="2 5">Homopentamer.</text>
</comment>
<dbReference type="EMBL" id="RWYU02000002">
    <property type="protein sequence ID" value="RYJ63605.1"/>
    <property type="molecule type" value="Genomic_DNA"/>
</dbReference>
<dbReference type="GO" id="GO:0009424">
    <property type="term" value="C:bacterial-type flagellum hook"/>
    <property type="evidence" value="ECO:0007669"/>
    <property type="project" value="UniProtKB-UniRule"/>
</dbReference>
<name>A0A482UAE9_9PSED</name>
<reference evidence="8 9" key="1">
    <citation type="submission" date="2019-01" db="EMBL/GenBank/DDBJ databases">
        <title>High-quality draft genome of. Pseudomonas songnenensis str. L103, a full-fledged denitrifier isolated from 100 meters deep aquifer in a heavily nitrogen fertilized agricultural area.</title>
        <authorList>
            <person name="Liu M."/>
            <person name="Liu B."/>
        </authorList>
    </citation>
    <scope>NUCLEOTIDE SEQUENCE [LARGE SCALE GENOMIC DNA]</scope>
    <source>
        <strain evidence="8 9">L103</strain>
    </source>
</reference>
<evidence type="ECO:0000259" key="6">
    <source>
        <dbReference type="Pfam" id="PF02465"/>
    </source>
</evidence>
<evidence type="ECO:0000259" key="7">
    <source>
        <dbReference type="Pfam" id="PF07195"/>
    </source>
</evidence>
<evidence type="ECO:0000313" key="9">
    <source>
        <dbReference type="Proteomes" id="UP000282800"/>
    </source>
</evidence>
<dbReference type="GO" id="GO:0005576">
    <property type="term" value="C:extracellular region"/>
    <property type="evidence" value="ECO:0007669"/>
    <property type="project" value="UniProtKB-SubCell"/>
</dbReference>
<evidence type="ECO:0000256" key="5">
    <source>
        <dbReference type="RuleBase" id="RU362066"/>
    </source>
</evidence>
<feature type="domain" description="Flagellar hook-associated protein 2 C-terminal" evidence="7">
    <location>
        <begin position="250"/>
        <end position="474"/>
    </location>
</feature>
<evidence type="ECO:0000256" key="3">
    <source>
        <dbReference type="ARBA" id="ARBA00023054"/>
    </source>
</evidence>
<protein>
    <recommendedName>
        <fullName evidence="5">Flagellar hook-associated protein 2</fullName>
        <shortName evidence="5">HAP2</shortName>
    </recommendedName>
    <alternativeName>
        <fullName evidence="5">Flagellar cap protein</fullName>
    </alternativeName>
</protein>
<evidence type="ECO:0000256" key="2">
    <source>
        <dbReference type="ARBA" id="ARBA00011255"/>
    </source>
</evidence>
<organism evidence="8 9">
    <name type="scientific">Pseudomonas songnenensis</name>
    <dbReference type="NCBI Taxonomy" id="1176259"/>
    <lineage>
        <taxon>Bacteria</taxon>
        <taxon>Pseudomonadati</taxon>
        <taxon>Pseudomonadota</taxon>
        <taxon>Gammaproteobacteria</taxon>
        <taxon>Pseudomonadales</taxon>
        <taxon>Pseudomonadaceae</taxon>
        <taxon>Pseudomonas</taxon>
    </lineage>
</organism>